<keyword evidence="3" id="KW-1185">Reference proteome</keyword>
<evidence type="ECO:0000313" key="2">
    <source>
        <dbReference type="EMBL" id="KAF7352254.1"/>
    </source>
</evidence>
<name>A0A8H7CVP4_9AGAR</name>
<gene>
    <name evidence="2" type="ORF">MVEN_01189100</name>
</gene>
<feature type="signal peptide" evidence="1">
    <location>
        <begin position="1"/>
        <end position="18"/>
    </location>
</feature>
<keyword evidence="1" id="KW-0732">Signal</keyword>
<comment type="caution">
    <text evidence="2">The sequence shown here is derived from an EMBL/GenBank/DDBJ whole genome shotgun (WGS) entry which is preliminary data.</text>
</comment>
<evidence type="ECO:0000313" key="3">
    <source>
        <dbReference type="Proteomes" id="UP000620124"/>
    </source>
</evidence>
<evidence type="ECO:0008006" key="4">
    <source>
        <dbReference type="Google" id="ProtNLM"/>
    </source>
</evidence>
<organism evidence="2 3">
    <name type="scientific">Mycena venus</name>
    <dbReference type="NCBI Taxonomy" id="2733690"/>
    <lineage>
        <taxon>Eukaryota</taxon>
        <taxon>Fungi</taxon>
        <taxon>Dikarya</taxon>
        <taxon>Basidiomycota</taxon>
        <taxon>Agaricomycotina</taxon>
        <taxon>Agaricomycetes</taxon>
        <taxon>Agaricomycetidae</taxon>
        <taxon>Agaricales</taxon>
        <taxon>Marasmiineae</taxon>
        <taxon>Mycenaceae</taxon>
        <taxon>Mycena</taxon>
    </lineage>
</organism>
<dbReference type="EMBL" id="JACAZI010000009">
    <property type="protein sequence ID" value="KAF7352254.1"/>
    <property type="molecule type" value="Genomic_DNA"/>
</dbReference>
<reference evidence="2" key="1">
    <citation type="submission" date="2020-05" db="EMBL/GenBank/DDBJ databases">
        <title>Mycena genomes resolve the evolution of fungal bioluminescence.</title>
        <authorList>
            <person name="Tsai I.J."/>
        </authorList>
    </citation>
    <scope>NUCLEOTIDE SEQUENCE</scope>
    <source>
        <strain evidence="2">CCC161011</strain>
    </source>
</reference>
<feature type="chain" id="PRO_5034300686" description="Fucose-specific lectin" evidence="1">
    <location>
        <begin position="19"/>
        <end position="199"/>
    </location>
</feature>
<evidence type="ECO:0000256" key="1">
    <source>
        <dbReference type="SAM" id="SignalP"/>
    </source>
</evidence>
<dbReference type="AlphaFoldDB" id="A0A8H7CVP4"/>
<accession>A0A8H7CVP4</accession>
<dbReference type="OrthoDB" id="2928315at2759"/>
<dbReference type="Gene3D" id="2.120.10.70">
    <property type="entry name" value="Fucose-specific lectin"/>
    <property type="match status" value="1"/>
</dbReference>
<dbReference type="Proteomes" id="UP000620124">
    <property type="component" value="Unassembled WGS sequence"/>
</dbReference>
<protein>
    <recommendedName>
        <fullName evidence="4">Fucose-specific lectin</fullName>
    </recommendedName>
</protein>
<dbReference type="SUPFAM" id="SSF89372">
    <property type="entry name" value="Fucose-specific lectin"/>
    <property type="match status" value="1"/>
</dbReference>
<proteinExistence type="predicted"/>
<sequence>MFILKLICLLPFIAYTLGGLASNATTHTPSTETNGFNYFGAIAAVQVVPSNGQTRLYFQNSDNSIQETAVTAPFVVGNNGGSDLLVPAQQVLQGTPIAATLVDASFSEIHVYFFSPSNILSEYIYSDAAAAWRGGASCSDCIDRLNIAVQPGSRMLYAMGSTALSNGRLRVGFVSAETPGTVTEADYANGAGWRFTPLQ</sequence>